<accession>A0A158IVD6</accession>
<protein>
    <recommendedName>
        <fullName evidence="5">Transmembrane protein</fullName>
    </recommendedName>
</protein>
<dbReference type="EMBL" id="FCNZ02000012">
    <property type="protein sequence ID" value="SAL60604.1"/>
    <property type="molecule type" value="Genomic_DNA"/>
</dbReference>
<dbReference type="Proteomes" id="UP000054717">
    <property type="component" value="Unassembled WGS sequence"/>
</dbReference>
<feature type="transmembrane region" description="Helical" evidence="2">
    <location>
        <begin position="20"/>
        <end position="42"/>
    </location>
</feature>
<dbReference type="AlphaFoldDB" id="A0A158IVD6"/>
<feature type="region of interest" description="Disordered" evidence="1">
    <location>
        <begin position="197"/>
        <end position="226"/>
    </location>
</feature>
<proteinExistence type="predicted"/>
<evidence type="ECO:0000256" key="1">
    <source>
        <dbReference type="SAM" id="MobiDB-lite"/>
    </source>
</evidence>
<evidence type="ECO:0000256" key="2">
    <source>
        <dbReference type="SAM" id="Phobius"/>
    </source>
</evidence>
<comment type="caution">
    <text evidence="3">The sequence shown here is derived from an EMBL/GenBank/DDBJ whole genome shotgun (WGS) entry which is preliminary data.</text>
</comment>
<evidence type="ECO:0008006" key="5">
    <source>
        <dbReference type="Google" id="ProtNLM"/>
    </source>
</evidence>
<sequence>MWQTQWHEMPAFLKQIDWPSWLAIVGTSSAVSAFVVLAMQGLRDRFAHRRERRDAALEIAVSLEGYARSCRAMMHRADWALAEVSRTGSRDALTSVMLPAFLFPERVQWRRLGHKSVSELRDFPARVHAGREDLGSFAEFGDPLAIGEEVGLESAKAARDALALARTTRKKHGCVPWRPGSKDADLSRELVNYISSAEEKRQTHRDRHASGFSPTHAPTLKSVALE</sequence>
<keyword evidence="2" id="KW-0472">Membrane</keyword>
<evidence type="ECO:0000313" key="4">
    <source>
        <dbReference type="Proteomes" id="UP000054717"/>
    </source>
</evidence>
<gene>
    <name evidence="3" type="ORF">AWB66_03468</name>
</gene>
<keyword evidence="2" id="KW-1133">Transmembrane helix</keyword>
<reference evidence="3" key="1">
    <citation type="submission" date="2016-01" db="EMBL/GenBank/DDBJ databases">
        <authorList>
            <person name="Peeters Charlotte."/>
        </authorList>
    </citation>
    <scope>NUCLEOTIDE SEQUENCE</scope>
    <source>
        <strain evidence="3">LMG 22936</strain>
    </source>
</reference>
<keyword evidence="2" id="KW-0812">Transmembrane</keyword>
<evidence type="ECO:0000313" key="3">
    <source>
        <dbReference type="EMBL" id="SAL60604.1"/>
    </source>
</evidence>
<keyword evidence="4" id="KW-1185">Reference proteome</keyword>
<name>A0A158IVD6_9BURK</name>
<organism evidence="3 4">
    <name type="scientific">Caballeronia telluris</name>
    <dbReference type="NCBI Taxonomy" id="326475"/>
    <lineage>
        <taxon>Bacteria</taxon>
        <taxon>Pseudomonadati</taxon>
        <taxon>Pseudomonadota</taxon>
        <taxon>Betaproteobacteria</taxon>
        <taxon>Burkholderiales</taxon>
        <taxon>Burkholderiaceae</taxon>
        <taxon>Caballeronia</taxon>
    </lineage>
</organism>
<dbReference type="RefSeq" id="WP_087631399.1">
    <property type="nucleotide sequence ID" value="NZ_FCNZ02000012.1"/>
</dbReference>